<gene>
    <name evidence="2" type="ORF">CYLTODRAFT_416936</name>
</gene>
<dbReference type="EMBL" id="KN880435">
    <property type="protein sequence ID" value="KIY73557.1"/>
    <property type="molecule type" value="Genomic_DNA"/>
</dbReference>
<protein>
    <submittedName>
        <fullName evidence="2">NAD(P)-binding protein</fullName>
    </submittedName>
</protein>
<dbReference type="InterPro" id="IPR013149">
    <property type="entry name" value="ADH-like_C"/>
</dbReference>
<dbReference type="SMART" id="SM00829">
    <property type="entry name" value="PKS_ER"/>
    <property type="match status" value="1"/>
</dbReference>
<dbReference type="GO" id="GO:0016491">
    <property type="term" value="F:oxidoreductase activity"/>
    <property type="evidence" value="ECO:0007669"/>
    <property type="project" value="InterPro"/>
</dbReference>
<feature type="domain" description="Enoyl reductase (ER)" evidence="1">
    <location>
        <begin position="18"/>
        <end position="289"/>
    </location>
</feature>
<dbReference type="InterPro" id="IPR013154">
    <property type="entry name" value="ADH-like_N"/>
</dbReference>
<dbReference type="InterPro" id="IPR011032">
    <property type="entry name" value="GroES-like_sf"/>
</dbReference>
<dbReference type="Proteomes" id="UP000054007">
    <property type="component" value="Unassembled WGS sequence"/>
</dbReference>
<organism evidence="2 3">
    <name type="scientific">Cylindrobasidium torrendii FP15055 ss-10</name>
    <dbReference type="NCBI Taxonomy" id="1314674"/>
    <lineage>
        <taxon>Eukaryota</taxon>
        <taxon>Fungi</taxon>
        <taxon>Dikarya</taxon>
        <taxon>Basidiomycota</taxon>
        <taxon>Agaricomycotina</taxon>
        <taxon>Agaricomycetes</taxon>
        <taxon>Agaricomycetidae</taxon>
        <taxon>Agaricales</taxon>
        <taxon>Marasmiineae</taxon>
        <taxon>Physalacriaceae</taxon>
        <taxon>Cylindrobasidium</taxon>
    </lineage>
</organism>
<dbReference type="InterPro" id="IPR020843">
    <property type="entry name" value="ER"/>
</dbReference>
<dbReference type="PANTHER" id="PTHR11695:SF648">
    <property type="entry name" value="ZINC-BINDING OXIDOREDUCTASE"/>
    <property type="match status" value="1"/>
</dbReference>
<accession>A0A0D7BT11</accession>
<dbReference type="Gene3D" id="3.90.180.10">
    <property type="entry name" value="Medium-chain alcohol dehydrogenases, catalytic domain"/>
    <property type="match status" value="1"/>
</dbReference>
<evidence type="ECO:0000259" key="1">
    <source>
        <dbReference type="SMART" id="SM00829"/>
    </source>
</evidence>
<evidence type="ECO:0000313" key="3">
    <source>
        <dbReference type="Proteomes" id="UP000054007"/>
    </source>
</evidence>
<dbReference type="InterPro" id="IPR050700">
    <property type="entry name" value="YIM1/Zinc_Alcohol_DH_Fams"/>
</dbReference>
<dbReference type="Pfam" id="PF08240">
    <property type="entry name" value="ADH_N"/>
    <property type="match status" value="1"/>
</dbReference>
<proteinExistence type="predicted"/>
<sequence length="298" mass="31859">MSTTPTVQQAWIAVARGHPKDALKLKKDWPVSSKLNKGEVLVKIEAAALNPAGYKLLKLVPNFLAHRPTMVEADFAGVIEDPGDSSFAKGEAVFGGTNFSTSNPTKQGALGQYVRLPADQIASRPSNVSAIEAAGINIVAQTAWEALLVHGKLEEGQTVFINGGGSEVGRLAVQIAKAKGAKVVVSASGAKESSLRELGVDGFFDYTKEPLHQQILKNLPEPKYHLIFDAAGLGTPDLYNHSPKYLAPGGSYISVGPNIASFGGFLRFLPVFTQPTWLGGVRRPFKIFMVQPNQKEAP</sequence>
<dbReference type="Pfam" id="PF00107">
    <property type="entry name" value="ADH_zinc_N"/>
    <property type="match status" value="1"/>
</dbReference>
<name>A0A0D7BT11_9AGAR</name>
<dbReference type="SUPFAM" id="SSF51735">
    <property type="entry name" value="NAD(P)-binding Rossmann-fold domains"/>
    <property type="match status" value="1"/>
</dbReference>
<reference evidence="2 3" key="1">
    <citation type="journal article" date="2015" name="Fungal Genet. Biol.">
        <title>Evolution of novel wood decay mechanisms in Agaricales revealed by the genome sequences of Fistulina hepatica and Cylindrobasidium torrendii.</title>
        <authorList>
            <person name="Floudas D."/>
            <person name="Held B.W."/>
            <person name="Riley R."/>
            <person name="Nagy L.G."/>
            <person name="Koehler G."/>
            <person name="Ransdell A.S."/>
            <person name="Younus H."/>
            <person name="Chow J."/>
            <person name="Chiniquy J."/>
            <person name="Lipzen A."/>
            <person name="Tritt A."/>
            <person name="Sun H."/>
            <person name="Haridas S."/>
            <person name="LaButti K."/>
            <person name="Ohm R.A."/>
            <person name="Kues U."/>
            <person name="Blanchette R.A."/>
            <person name="Grigoriev I.V."/>
            <person name="Minto R.E."/>
            <person name="Hibbett D.S."/>
        </authorList>
    </citation>
    <scope>NUCLEOTIDE SEQUENCE [LARGE SCALE GENOMIC DNA]</scope>
    <source>
        <strain evidence="2 3">FP15055 ss-10</strain>
    </source>
</reference>
<evidence type="ECO:0000313" key="2">
    <source>
        <dbReference type="EMBL" id="KIY73557.1"/>
    </source>
</evidence>
<keyword evidence="3" id="KW-1185">Reference proteome</keyword>
<dbReference type="PANTHER" id="PTHR11695">
    <property type="entry name" value="ALCOHOL DEHYDROGENASE RELATED"/>
    <property type="match status" value="1"/>
</dbReference>
<dbReference type="STRING" id="1314674.A0A0D7BT11"/>
<dbReference type="AlphaFoldDB" id="A0A0D7BT11"/>
<dbReference type="InterPro" id="IPR036291">
    <property type="entry name" value="NAD(P)-bd_dom_sf"/>
</dbReference>
<dbReference type="CDD" id="cd08267">
    <property type="entry name" value="MDR1"/>
    <property type="match status" value="1"/>
</dbReference>
<dbReference type="Gene3D" id="3.40.50.720">
    <property type="entry name" value="NAD(P)-binding Rossmann-like Domain"/>
    <property type="match status" value="1"/>
</dbReference>
<dbReference type="OrthoDB" id="3509362at2759"/>
<dbReference type="SUPFAM" id="SSF50129">
    <property type="entry name" value="GroES-like"/>
    <property type="match status" value="1"/>
</dbReference>